<protein>
    <submittedName>
        <fullName evidence="1">Uncharacterized protein</fullName>
    </submittedName>
</protein>
<proteinExistence type="predicted"/>
<evidence type="ECO:0000313" key="2">
    <source>
        <dbReference type="Proteomes" id="UP000770785"/>
    </source>
</evidence>
<reference evidence="1 2" key="1">
    <citation type="submission" date="2020-03" db="EMBL/GenBank/DDBJ databases">
        <title>Genomic Encyclopedia of Type Strains, Phase IV (KMG-IV): sequencing the most valuable type-strain genomes for metagenomic binning, comparative biology and taxonomic classification.</title>
        <authorList>
            <person name="Goeker M."/>
        </authorList>
    </citation>
    <scope>NUCLEOTIDE SEQUENCE [LARGE SCALE GENOMIC DNA]</scope>
    <source>
        <strain evidence="1 2">DSM 105096</strain>
    </source>
</reference>
<dbReference type="EMBL" id="JAATJH010000002">
    <property type="protein sequence ID" value="NJC25946.1"/>
    <property type="molecule type" value="Genomic_DNA"/>
</dbReference>
<gene>
    <name evidence="1" type="ORF">GGR27_001445</name>
</gene>
<keyword evidence="2" id="KW-1185">Reference proteome</keyword>
<comment type="caution">
    <text evidence="1">The sequence shown here is derived from an EMBL/GenBank/DDBJ whole genome shotgun (WGS) entry which is preliminary data.</text>
</comment>
<name>A0ABX0X9N9_9BACT</name>
<evidence type="ECO:0000313" key="1">
    <source>
        <dbReference type="EMBL" id="NJC25946.1"/>
    </source>
</evidence>
<sequence length="53" mass="6103">MKKPPPIARGRLPTKRIFGVSNAYVQISLVSFSERLVLLPEVGKYKKEKTRFK</sequence>
<organism evidence="1 2">
    <name type="scientific">Neolewinella antarctica</name>
    <dbReference type="NCBI Taxonomy" id="442734"/>
    <lineage>
        <taxon>Bacteria</taxon>
        <taxon>Pseudomonadati</taxon>
        <taxon>Bacteroidota</taxon>
        <taxon>Saprospiria</taxon>
        <taxon>Saprospirales</taxon>
        <taxon>Lewinellaceae</taxon>
        <taxon>Neolewinella</taxon>
    </lineage>
</organism>
<accession>A0ABX0X9N9</accession>
<dbReference type="Proteomes" id="UP000770785">
    <property type="component" value="Unassembled WGS sequence"/>
</dbReference>